<dbReference type="GO" id="GO:0008270">
    <property type="term" value="F:zinc ion binding"/>
    <property type="evidence" value="ECO:0007669"/>
    <property type="project" value="InterPro"/>
</dbReference>
<dbReference type="SUPFAM" id="SSF55846">
    <property type="entry name" value="N-acetylmuramoyl-L-alanine amidase-like"/>
    <property type="match status" value="1"/>
</dbReference>
<dbReference type="PANTHER" id="PTHR11022:SF41">
    <property type="entry name" value="PEPTIDOGLYCAN-RECOGNITION PROTEIN LC-RELATED"/>
    <property type="match status" value="1"/>
</dbReference>
<evidence type="ECO:0000259" key="4">
    <source>
        <dbReference type="SMART" id="SM00701"/>
    </source>
</evidence>
<dbReference type="InterPro" id="IPR002477">
    <property type="entry name" value="Peptidoglycan-bd-like"/>
</dbReference>
<evidence type="ECO:0000259" key="3">
    <source>
        <dbReference type="SMART" id="SM00644"/>
    </source>
</evidence>
<dbReference type="AlphaFoldDB" id="A0A1C6VEF1"/>
<evidence type="ECO:0000256" key="1">
    <source>
        <dbReference type="ARBA" id="ARBA00007553"/>
    </source>
</evidence>
<gene>
    <name evidence="5" type="ORF">GA0070617_5517</name>
</gene>
<comment type="similarity">
    <text evidence="1">Belongs to the N-acetylmuramoyl-L-alanine amidase 2 family.</text>
</comment>
<dbReference type="Gene3D" id="1.10.101.10">
    <property type="entry name" value="PGBD-like superfamily/PGBD"/>
    <property type="match status" value="1"/>
</dbReference>
<dbReference type="SUPFAM" id="SSF47090">
    <property type="entry name" value="PGBD-like"/>
    <property type="match status" value="1"/>
</dbReference>
<proteinExistence type="inferred from homology"/>
<accession>A0A1C6VEF1</accession>
<name>A0A1C6VEF1_9ACTN</name>
<dbReference type="GO" id="GO:0009253">
    <property type="term" value="P:peptidoglycan catabolic process"/>
    <property type="evidence" value="ECO:0007669"/>
    <property type="project" value="InterPro"/>
</dbReference>
<dbReference type="InterPro" id="IPR036505">
    <property type="entry name" value="Amidase/PGRP_sf"/>
</dbReference>
<feature type="domain" description="N-acetylmuramoyl-L-alanine amidase" evidence="3">
    <location>
        <begin position="16"/>
        <end position="144"/>
    </location>
</feature>
<evidence type="ECO:0000313" key="5">
    <source>
        <dbReference type="EMBL" id="SCL64625.1"/>
    </source>
</evidence>
<dbReference type="Gene3D" id="3.40.80.10">
    <property type="entry name" value="Peptidoglycan recognition protein-like"/>
    <property type="match status" value="1"/>
</dbReference>
<keyword evidence="6" id="KW-1185">Reference proteome</keyword>
<dbReference type="SMART" id="SM00701">
    <property type="entry name" value="PGRP"/>
    <property type="match status" value="1"/>
</dbReference>
<feature type="region of interest" description="Disordered" evidence="2">
    <location>
        <begin position="158"/>
        <end position="178"/>
    </location>
</feature>
<dbReference type="CDD" id="cd06583">
    <property type="entry name" value="PGRP"/>
    <property type="match status" value="1"/>
</dbReference>
<sequence length="284" mass="31346">MKIISRSAWGARQPKGGIPTVQWASRTGFVVHYSAASPSQTPRIIQDFHMDTRGWQDIGYNFLVDASGRIYEGRGWTAQGAHVGGHNTANLGVCFIGRDEKDKIDASPEVRRAIRWLYDEACRRAGRKLTRRGHRDLAATTCPGDELYRWVHAGMPVDEPATPAPKPKPPAKSPAPGPAVAFPLPKGHYFGPASGPDRSVSGHHGRRFGGRLDRDWLKGWADQLARRGWSIGKGKRHLGRHGNDGRYGDEYRALIEAFQRDQGLAVDGLLGPDTWTAAYRNPVT</sequence>
<organism evidence="5 6">
    <name type="scientific">Micromonospora yangpuensis</name>
    <dbReference type="NCBI Taxonomy" id="683228"/>
    <lineage>
        <taxon>Bacteria</taxon>
        <taxon>Bacillati</taxon>
        <taxon>Actinomycetota</taxon>
        <taxon>Actinomycetes</taxon>
        <taxon>Micromonosporales</taxon>
        <taxon>Micromonosporaceae</taxon>
        <taxon>Micromonospora</taxon>
    </lineage>
</organism>
<protein>
    <submittedName>
        <fullName evidence="5">Putative peptidoglycan binding domain-containing protein</fullName>
    </submittedName>
</protein>
<feature type="compositionally biased region" description="Pro residues" evidence="2">
    <location>
        <begin position="162"/>
        <end position="177"/>
    </location>
</feature>
<dbReference type="STRING" id="683228.GA0070617_5517"/>
<dbReference type="RefSeq" id="WP_175440679.1">
    <property type="nucleotide sequence ID" value="NZ_BMMJ01000007.1"/>
</dbReference>
<feature type="domain" description="Peptidoglycan recognition protein family" evidence="4">
    <location>
        <begin position="1"/>
        <end position="138"/>
    </location>
</feature>
<dbReference type="InterPro" id="IPR015510">
    <property type="entry name" value="PGRP"/>
</dbReference>
<dbReference type="InterPro" id="IPR006619">
    <property type="entry name" value="PGRP_domain_met/bac"/>
</dbReference>
<evidence type="ECO:0000256" key="2">
    <source>
        <dbReference type="SAM" id="MobiDB-lite"/>
    </source>
</evidence>
<dbReference type="SMART" id="SM00644">
    <property type="entry name" value="Ami_2"/>
    <property type="match status" value="1"/>
</dbReference>
<dbReference type="PANTHER" id="PTHR11022">
    <property type="entry name" value="PEPTIDOGLYCAN RECOGNITION PROTEIN"/>
    <property type="match status" value="1"/>
</dbReference>
<dbReference type="InterPro" id="IPR036366">
    <property type="entry name" value="PGBDSf"/>
</dbReference>
<dbReference type="Pfam" id="PF01471">
    <property type="entry name" value="PG_binding_1"/>
    <property type="match status" value="1"/>
</dbReference>
<dbReference type="InterPro" id="IPR002502">
    <property type="entry name" value="Amidase_domain"/>
</dbReference>
<reference evidence="6" key="1">
    <citation type="submission" date="2016-06" db="EMBL/GenBank/DDBJ databases">
        <authorList>
            <person name="Varghese N."/>
            <person name="Submissions Spin"/>
        </authorList>
    </citation>
    <scope>NUCLEOTIDE SEQUENCE [LARGE SCALE GENOMIC DNA]</scope>
    <source>
        <strain evidence="6">DSM 45577</strain>
    </source>
</reference>
<dbReference type="Proteomes" id="UP000198937">
    <property type="component" value="Unassembled WGS sequence"/>
</dbReference>
<dbReference type="Pfam" id="PF01510">
    <property type="entry name" value="Amidase_2"/>
    <property type="match status" value="1"/>
</dbReference>
<dbReference type="InterPro" id="IPR036365">
    <property type="entry name" value="PGBD-like_sf"/>
</dbReference>
<dbReference type="GO" id="GO:0008745">
    <property type="term" value="F:N-acetylmuramoyl-L-alanine amidase activity"/>
    <property type="evidence" value="ECO:0007669"/>
    <property type="project" value="InterPro"/>
</dbReference>
<evidence type="ECO:0000313" key="6">
    <source>
        <dbReference type="Proteomes" id="UP000198937"/>
    </source>
</evidence>
<dbReference type="EMBL" id="FMIA01000002">
    <property type="protein sequence ID" value="SCL64625.1"/>
    <property type="molecule type" value="Genomic_DNA"/>
</dbReference>